<organism evidence="1 2">
    <name type="scientific">Scophthalmus maximus</name>
    <name type="common">Turbot</name>
    <name type="synonym">Psetta maxima</name>
    <dbReference type="NCBI Taxonomy" id="52904"/>
    <lineage>
        <taxon>Eukaryota</taxon>
        <taxon>Metazoa</taxon>
        <taxon>Chordata</taxon>
        <taxon>Craniata</taxon>
        <taxon>Vertebrata</taxon>
        <taxon>Euteleostomi</taxon>
        <taxon>Actinopterygii</taxon>
        <taxon>Neopterygii</taxon>
        <taxon>Teleostei</taxon>
        <taxon>Neoteleostei</taxon>
        <taxon>Acanthomorphata</taxon>
        <taxon>Carangaria</taxon>
        <taxon>Pleuronectiformes</taxon>
        <taxon>Pleuronectoidei</taxon>
        <taxon>Scophthalmidae</taxon>
        <taxon>Scophthalmus</taxon>
    </lineage>
</organism>
<evidence type="ECO:0000313" key="1">
    <source>
        <dbReference type="EMBL" id="KAF0028584.1"/>
    </source>
</evidence>
<dbReference type="AlphaFoldDB" id="A0A6A4SCF5"/>
<gene>
    <name evidence="1" type="ORF">F2P81_019671</name>
</gene>
<name>A0A6A4SCF5_SCOMX</name>
<evidence type="ECO:0000313" key="2">
    <source>
        <dbReference type="Proteomes" id="UP000438429"/>
    </source>
</evidence>
<reference evidence="1 2" key="1">
    <citation type="submission" date="2019-06" db="EMBL/GenBank/DDBJ databases">
        <title>Draft genomes of female and male turbot (Scophthalmus maximus).</title>
        <authorList>
            <person name="Xu H."/>
            <person name="Xu X.-W."/>
            <person name="Shao C."/>
            <person name="Chen S."/>
        </authorList>
    </citation>
    <scope>NUCLEOTIDE SEQUENCE [LARGE SCALE GENOMIC DNA]</scope>
    <source>
        <strain evidence="1">Ysfricsl-2016a</strain>
        <tissue evidence="1">Blood</tissue>
    </source>
</reference>
<dbReference type="Proteomes" id="UP000438429">
    <property type="component" value="Unassembled WGS sequence"/>
</dbReference>
<dbReference type="EMBL" id="VEVO01000017">
    <property type="protein sequence ID" value="KAF0028584.1"/>
    <property type="molecule type" value="Genomic_DNA"/>
</dbReference>
<comment type="caution">
    <text evidence="1">The sequence shown here is derived from an EMBL/GenBank/DDBJ whole genome shotgun (WGS) entry which is preliminary data.</text>
</comment>
<protein>
    <submittedName>
        <fullName evidence="1">Uncharacterized protein</fullName>
    </submittedName>
</protein>
<sequence>MKSFVRRLQTTRETRDAAASVSFRSVDNYRTTKRKKTTRGASEIVKRGMFGKTYYILLIGRHTTRRRSHRGIVSRFEIWGSAVKSDLEAAESDVPEESFPLVLRCAAGTCWRN</sequence>
<proteinExistence type="predicted"/>
<accession>A0A6A4SCF5</accession>